<dbReference type="InterPro" id="IPR014993">
    <property type="entry name" value="DUF1841"/>
</dbReference>
<sequence>MFNPTRDQARQFLFDAWRKFRDQHPLTDLEKITVGILVAHPEYHGLLDAPARHLDRDYLPEHGDTNPFLHLSMHLAIEEQLSIDQPVGVKALYLQLCEQQQDEHAAQHEMMDCLAEMIWHAQRYQTGPDPAIYLGCLRRKLGLDATAG</sequence>
<name>A0A840MSX6_9PROT</name>
<gene>
    <name evidence="1" type="ORF">HNQ59_002808</name>
</gene>
<dbReference type="RefSeq" id="WP_184040494.1">
    <property type="nucleotide sequence ID" value="NZ_JACHHY010000017.1"/>
</dbReference>
<comment type="caution">
    <text evidence="1">The sequence shown here is derived from an EMBL/GenBank/DDBJ whole genome shotgun (WGS) entry which is preliminary data.</text>
</comment>
<keyword evidence="2" id="KW-1185">Reference proteome</keyword>
<evidence type="ECO:0008006" key="3">
    <source>
        <dbReference type="Google" id="ProtNLM"/>
    </source>
</evidence>
<evidence type="ECO:0000313" key="1">
    <source>
        <dbReference type="EMBL" id="MBB5019506.1"/>
    </source>
</evidence>
<organism evidence="1 2">
    <name type="scientific">Chitinivorax tropicus</name>
    <dbReference type="NCBI Taxonomy" id="714531"/>
    <lineage>
        <taxon>Bacteria</taxon>
        <taxon>Pseudomonadati</taxon>
        <taxon>Pseudomonadota</taxon>
        <taxon>Betaproteobacteria</taxon>
        <taxon>Chitinivorax</taxon>
    </lineage>
</organism>
<evidence type="ECO:0000313" key="2">
    <source>
        <dbReference type="Proteomes" id="UP000575898"/>
    </source>
</evidence>
<proteinExistence type="predicted"/>
<reference evidence="1 2" key="1">
    <citation type="submission" date="2020-08" db="EMBL/GenBank/DDBJ databases">
        <title>Genomic Encyclopedia of Type Strains, Phase IV (KMG-IV): sequencing the most valuable type-strain genomes for metagenomic binning, comparative biology and taxonomic classification.</title>
        <authorList>
            <person name="Goeker M."/>
        </authorList>
    </citation>
    <scope>NUCLEOTIDE SEQUENCE [LARGE SCALE GENOMIC DNA]</scope>
    <source>
        <strain evidence="1 2">DSM 27165</strain>
    </source>
</reference>
<protein>
    <recommendedName>
        <fullName evidence="3">DUF1841 family protein</fullName>
    </recommendedName>
</protein>
<dbReference type="AlphaFoldDB" id="A0A840MSX6"/>
<accession>A0A840MSX6</accession>
<dbReference type="EMBL" id="JACHHY010000017">
    <property type="protein sequence ID" value="MBB5019506.1"/>
    <property type="molecule type" value="Genomic_DNA"/>
</dbReference>
<dbReference type="Proteomes" id="UP000575898">
    <property type="component" value="Unassembled WGS sequence"/>
</dbReference>
<dbReference type="Pfam" id="PF08897">
    <property type="entry name" value="DUF1841"/>
    <property type="match status" value="1"/>
</dbReference>